<dbReference type="PROSITE" id="PS50268">
    <property type="entry name" value="CADHERIN_2"/>
    <property type="match status" value="1"/>
</dbReference>
<name>A0AAJ6B6R0_9SPHI</name>
<accession>A0AAJ6B6R0</accession>
<evidence type="ECO:0000313" key="3">
    <source>
        <dbReference type="EMBL" id="WEK19114.1"/>
    </source>
</evidence>
<dbReference type="InterPro" id="IPR041248">
    <property type="entry name" value="YDG"/>
</dbReference>
<dbReference type="CDD" id="cd11304">
    <property type="entry name" value="Cadherin_repeat"/>
    <property type="match status" value="1"/>
</dbReference>
<dbReference type="InterPro" id="IPR041286">
    <property type="entry name" value="MBG_2"/>
</dbReference>
<protein>
    <submittedName>
        <fullName evidence="3">YDG domain-containing protein</fullName>
    </submittedName>
</protein>
<feature type="domain" description="Cadherin" evidence="2">
    <location>
        <begin position="1519"/>
        <end position="1623"/>
    </location>
</feature>
<dbReference type="Pfam" id="PF18657">
    <property type="entry name" value="YDG"/>
    <property type="match status" value="8"/>
</dbReference>
<dbReference type="Pfam" id="PF05345">
    <property type="entry name" value="He_PIG"/>
    <property type="match status" value="1"/>
</dbReference>
<dbReference type="Pfam" id="PF18676">
    <property type="entry name" value="MBG_2"/>
    <property type="match status" value="2"/>
</dbReference>
<evidence type="ECO:0000313" key="4">
    <source>
        <dbReference type="Proteomes" id="UP001214530"/>
    </source>
</evidence>
<evidence type="ECO:0000256" key="1">
    <source>
        <dbReference type="SAM" id="SignalP"/>
    </source>
</evidence>
<sequence length="1896" mass="195413">MNKLLLCTFFLVLLGLTPMHLFAQPANQNFESLNYGNYPGTTDNVTIGILKYSVVSPTSRTYQTLNGTPQAFLSVQTPGGNNGAGLFSGVSKMLVLNQNYSGYEGGTFTLSPDGESNYSTGAADLRIATIDGSKFKINSMYIDPGRTNEHPYSEWYSVDVKGYKNGVEVAKITISDFTKTGNRNYGSGANVASYTAVDKGSLTTYGGLLVFIGSNWANIDEIRFTSTGPVAMAIDDLDFSAAGTTAVVPTLTTISAATNVSAVKATMGGTVINNGNATVIERGIIWNVNAGSLVLGQGNKVIMGSGTGSFSDVVGSLPSGSIIRFRSYAINSAGVGYGETRGFTTTAAMSATFDLYHISCPGTSTGAASINIIGGKGPYTYSWSGSSDTGPTVFGLKAGSQTCTVTDGEGSTITETFVINEPVPFNAIYNQGNAICNGGNDGWAEIVPDNNGPYTYSWMPGGATTAKISNLIAGTYVCTITNSGGCSITRTVIITEPKRVALVGGAFLAGNIGSLYSRSVFGANGGNGTYSYAQVSGTLPPGLTLSPTGQLTGTPTSLGTYNFSVEVKTSNCPETATADFSLIIYKASQTIVFNTIPAKSYGDVDFVLGNTSTAQSLPITYTAADPSIVSIVGNIAHILKVGTTQITASQAGNDYYNAATSVSRALTVSTKTISASGYTVSKVYDGTNTATITLNATGKVGTDDVGISYTSAVYANKNVGTGKQITYTGLALTGADKSNYFLGTPVITGVIIAKDITGNFTADDKVYDGLTSTTILTRTIVPLPVDDGNLTLIGGVATFADANAGIGKAVTATGMTLSGTAAGNYRLISISPAVANITARDITGSFVSSNKVYDGLLSASITSRTVTPLAADAGKLTLTGGLADFADANVGVGKTITATGMTLDGTAAGNYNLISVSPATANITALDIIGSFSSEDKVYDGVTAASITNRTIIPLATDAGKLTLTGGSANFANANAGTGKTVTATGMVLGGSAAGNYNLISVSPSIANITAKEITGSFVSEDKVYDGLSSASIISRTITPLAADAGNLTLTGGVASFADANAGIGKAVTASGMTLGGSAAGNYNLIAVSPAVANIMPKNITGSFTASSKIYDGLTLAVIIDRTITSLVADAGNLTLTGGVASFADANAGIGKTVTATGMTLGGAAAGNYNLVSVLPTTANITALDITGSFTSANKVYDGLTSAVITNRTITPLVVDAGKLTLTGGVASFADANAGIGKAVTATGMTLSGAVAGNYHLISVLPTTANITPKDITGSFGASNKVYDGLTSAMIADRSVTPLTTDAGKLTLTGGFANFSDANVGTGKTVTATGMVLSGSAAGNYNLVSISTAVANISTKPVIVTVNANQNKIYGAVNPDLNYTITPGGLLGTDVLSGNLARASGENVGFYAINKGSLVAGANYALQFVGNSFEIKQANLTIIGDSKEKFVGTENPPLTISYRGFVNNEGVAALNALPYIGTTATLNSGMGSYPIMVGGASAINYSISYQNGVLQVKPGAPTSVSLAAIVVFENRPAGTKVGDLSSTSQDPNATFTYSFATGAGDIDNSKFQIVGKELRTSQSLDYEEKSSYSIRVRSTTQYGFTLDQIFIVQIEDVNEQPTLNPIADQRIYFQTGKEERIGLENVSPGPELHQTVTASIQTDRASLFDRLEVINNQVIYKIKPGQLGEANITVTITDNGGTANGGVDKISRSFNLKVDATPVITGTGTQVGLKIPTDYISSPGIGKGLSSQLRVQAEDVVSYRWTGIGLSNANISNPVAQPLTTMTYQVTITNSKGYSITLPITVEVREDYIIEAENNFSPNGDGINDTWVIKNIENYPNHVVTIFDRAGRVLYTVNGYKNTWDGTVNGAPLAEGTYYYMIKFTDQKVRVIKGFITIVR</sequence>
<dbReference type="Pfam" id="PF13585">
    <property type="entry name" value="CHU_C"/>
    <property type="match status" value="1"/>
</dbReference>
<dbReference type="InterPro" id="IPR026341">
    <property type="entry name" value="T9SS_type_B"/>
</dbReference>
<keyword evidence="1" id="KW-0732">Signal</keyword>
<dbReference type="SMART" id="SM00112">
    <property type="entry name" value="CA"/>
    <property type="match status" value="1"/>
</dbReference>
<dbReference type="SUPFAM" id="SSF49313">
    <property type="entry name" value="Cadherin-like"/>
    <property type="match status" value="2"/>
</dbReference>
<organism evidence="3 4">
    <name type="scientific">Candidatus Pedobacter colombiensis</name>
    <dbReference type="NCBI Taxonomy" id="3121371"/>
    <lineage>
        <taxon>Bacteria</taxon>
        <taxon>Pseudomonadati</taxon>
        <taxon>Bacteroidota</taxon>
        <taxon>Sphingobacteriia</taxon>
        <taxon>Sphingobacteriales</taxon>
        <taxon>Sphingobacteriaceae</taxon>
        <taxon>Pedobacter</taxon>
    </lineage>
</organism>
<evidence type="ECO:0000259" key="2">
    <source>
        <dbReference type="PROSITE" id="PS50268"/>
    </source>
</evidence>
<dbReference type="InterPro" id="IPR013783">
    <property type="entry name" value="Ig-like_fold"/>
</dbReference>
<dbReference type="GO" id="GO:0007156">
    <property type="term" value="P:homophilic cell adhesion via plasma membrane adhesion molecules"/>
    <property type="evidence" value="ECO:0007669"/>
    <property type="project" value="InterPro"/>
</dbReference>
<gene>
    <name evidence="3" type="ORF">P0Y49_20260</name>
</gene>
<dbReference type="InterPro" id="IPR002126">
    <property type="entry name" value="Cadherin-like_dom"/>
</dbReference>
<dbReference type="GO" id="GO:0016020">
    <property type="term" value="C:membrane"/>
    <property type="evidence" value="ECO:0007669"/>
    <property type="project" value="InterPro"/>
</dbReference>
<feature type="chain" id="PRO_5042586484" evidence="1">
    <location>
        <begin position="24"/>
        <end position="1896"/>
    </location>
</feature>
<dbReference type="Gene3D" id="2.60.40.10">
    <property type="entry name" value="Immunoglobulins"/>
    <property type="match status" value="1"/>
</dbReference>
<dbReference type="NCBIfam" id="TIGR04131">
    <property type="entry name" value="Bac_Flav_CTERM"/>
    <property type="match status" value="1"/>
</dbReference>
<dbReference type="EMBL" id="CP119313">
    <property type="protein sequence ID" value="WEK19114.1"/>
    <property type="molecule type" value="Genomic_DNA"/>
</dbReference>
<dbReference type="Gene3D" id="2.60.40.60">
    <property type="entry name" value="Cadherins"/>
    <property type="match status" value="1"/>
</dbReference>
<proteinExistence type="predicted"/>
<dbReference type="GO" id="GO:0005509">
    <property type="term" value="F:calcium ion binding"/>
    <property type="evidence" value="ECO:0007669"/>
    <property type="project" value="InterPro"/>
</dbReference>
<dbReference type="Gene3D" id="3.30.160.710">
    <property type="match status" value="1"/>
</dbReference>
<dbReference type="InterPro" id="IPR015919">
    <property type="entry name" value="Cadherin-like_sf"/>
</dbReference>
<dbReference type="Proteomes" id="UP001214530">
    <property type="component" value="Chromosome"/>
</dbReference>
<feature type="signal peptide" evidence="1">
    <location>
        <begin position="1"/>
        <end position="23"/>
    </location>
</feature>
<reference evidence="3" key="1">
    <citation type="submission" date="2023-03" db="EMBL/GenBank/DDBJ databases">
        <title>Andean soil-derived lignocellulolytic bacterial consortium as a source of novel taxa and putative plastic-active enzymes.</title>
        <authorList>
            <person name="Diaz-Garcia L."/>
            <person name="Chuvochina M."/>
            <person name="Feuerriegel G."/>
            <person name="Bunk B."/>
            <person name="Sproer C."/>
            <person name="Streit W.R."/>
            <person name="Rodriguez L.M."/>
            <person name="Overmann J."/>
            <person name="Jimenez D.J."/>
        </authorList>
    </citation>
    <scope>NUCLEOTIDE SEQUENCE</scope>
    <source>
        <strain evidence="3">MAG 3858</strain>
    </source>
</reference>